<dbReference type="SUPFAM" id="SSF56219">
    <property type="entry name" value="DNase I-like"/>
    <property type="match status" value="1"/>
</dbReference>
<proteinExistence type="predicted"/>
<dbReference type="AlphaFoldDB" id="A0AAE0AG06"/>
<evidence type="ECO:0000313" key="2">
    <source>
        <dbReference type="Proteomes" id="UP001281410"/>
    </source>
</evidence>
<evidence type="ECO:0000313" key="1">
    <source>
        <dbReference type="EMBL" id="KAK3212500.1"/>
    </source>
</evidence>
<protein>
    <submittedName>
        <fullName evidence="1">Uncharacterized protein</fullName>
    </submittedName>
</protein>
<name>A0AAE0AG06_9ROSI</name>
<reference evidence="1" key="1">
    <citation type="journal article" date="2023" name="Plant J.">
        <title>Genome sequences and population genomics provide insights into the demographic history, inbreeding, and mutation load of two 'living fossil' tree species of Dipteronia.</title>
        <authorList>
            <person name="Feng Y."/>
            <person name="Comes H.P."/>
            <person name="Chen J."/>
            <person name="Zhu S."/>
            <person name="Lu R."/>
            <person name="Zhang X."/>
            <person name="Li P."/>
            <person name="Qiu J."/>
            <person name="Olsen K.M."/>
            <person name="Qiu Y."/>
        </authorList>
    </citation>
    <scope>NUCLEOTIDE SEQUENCE</scope>
    <source>
        <strain evidence="1">NBL</strain>
    </source>
</reference>
<gene>
    <name evidence="1" type="ORF">Dsin_017206</name>
</gene>
<dbReference type="EMBL" id="JANJYJ010000005">
    <property type="protein sequence ID" value="KAK3212500.1"/>
    <property type="molecule type" value="Genomic_DNA"/>
</dbReference>
<dbReference type="InterPro" id="IPR036691">
    <property type="entry name" value="Endo/exonu/phosph_ase_sf"/>
</dbReference>
<organism evidence="1 2">
    <name type="scientific">Dipteronia sinensis</name>
    <dbReference type="NCBI Taxonomy" id="43782"/>
    <lineage>
        <taxon>Eukaryota</taxon>
        <taxon>Viridiplantae</taxon>
        <taxon>Streptophyta</taxon>
        <taxon>Embryophyta</taxon>
        <taxon>Tracheophyta</taxon>
        <taxon>Spermatophyta</taxon>
        <taxon>Magnoliopsida</taxon>
        <taxon>eudicotyledons</taxon>
        <taxon>Gunneridae</taxon>
        <taxon>Pentapetalae</taxon>
        <taxon>rosids</taxon>
        <taxon>malvids</taxon>
        <taxon>Sapindales</taxon>
        <taxon>Sapindaceae</taxon>
        <taxon>Hippocastanoideae</taxon>
        <taxon>Acereae</taxon>
        <taxon>Dipteronia</taxon>
    </lineage>
</organism>
<accession>A0AAE0AG06</accession>
<sequence length="270" mass="31326">MGGDFNTVLRAEERKGCGINQASMNYFNTFILRAKMIDIPLNGISFTWSNNRKHASCARLDRFPISPWILSWFPKISQSGLREVFQTIVQFLSDFIMTGWKMIFWAIRKDEQMWRQKSRIKWLKEGDKNSKFFHCIANNIRRNNYVGNMVIRGNRISNPIRIKNGIYDFFKNHFKNVPWKRPTISGLDLKVLAEVYRVALERPLNEDEGWAAVNGCDGNKAPVPNGLNLNFVKANWVSIKDDFMNFIEGFHKDGAIVKDINNTFIALIPK</sequence>
<keyword evidence="2" id="KW-1185">Reference proteome</keyword>
<comment type="caution">
    <text evidence="1">The sequence shown here is derived from an EMBL/GenBank/DDBJ whole genome shotgun (WGS) entry which is preliminary data.</text>
</comment>
<dbReference type="Proteomes" id="UP001281410">
    <property type="component" value="Unassembled WGS sequence"/>
</dbReference>
<dbReference type="Gene3D" id="3.60.10.10">
    <property type="entry name" value="Endonuclease/exonuclease/phosphatase"/>
    <property type="match status" value="1"/>
</dbReference>